<feature type="domain" description="RCK C-terminal" evidence="9">
    <location>
        <begin position="285"/>
        <end position="369"/>
    </location>
</feature>
<proteinExistence type="inferred from homology"/>
<feature type="domain" description="RCK C-terminal" evidence="9">
    <location>
        <begin position="194"/>
        <end position="277"/>
    </location>
</feature>
<feature type="transmembrane region" description="Helical" evidence="8">
    <location>
        <begin position="63"/>
        <end position="88"/>
    </location>
</feature>
<feature type="transmembrane region" description="Helical" evidence="8">
    <location>
        <begin position="100"/>
        <end position="121"/>
    </location>
</feature>
<dbReference type="InterPro" id="IPR006037">
    <property type="entry name" value="RCK_C"/>
</dbReference>
<feature type="transmembrane region" description="Helical" evidence="8">
    <location>
        <begin position="501"/>
        <end position="518"/>
    </location>
</feature>
<protein>
    <submittedName>
        <fullName evidence="10">Transporter</fullName>
    </submittedName>
</protein>
<dbReference type="Gene3D" id="3.30.70.1450">
    <property type="entry name" value="Regulator of K+ conductance, C-terminal domain"/>
    <property type="match status" value="2"/>
</dbReference>
<evidence type="ECO:0000256" key="7">
    <source>
        <dbReference type="ARBA" id="ARBA00023136"/>
    </source>
</evidence>
<evidence type="ECO:0000259" key="9">
    <source>
        <dbReference type="PROSITE" id="PS51202"/>
    </source>
</evidence>
<dbReference type="Proteomes" id="UP000823661">
    <property type="component" value="Unassembled WGS sequence"/>
</dbReference>
<accession>A0A9D9HIC1</accession>
<feature type="transmembrane region" description="Helical" evidence="8">
    <location>
        <begin position="538"/>
        <end position="556"/>
    </location>
</feature>
<dbReference type="AlphaFoldDB" id="A0A9D9HIC1"/>
<evidence type="ECO:0000256" key="6">
    <source>
        <dbReference type="ARBA" id="ARBA00022989"/>
    </source>
</evidence>
<dbReference type="NCBIfam" id="NF003007">
    <property type="entry name" value="PRK03818.1"/>
    <property type="match status" value="1"/>
</dbReference>
<feature type="transmembrane region" description="Helical" evidence="8">
    <location>
        <begin position="411"/>
        <end position="428"/>
    </location>
</feature>
<evidence type="ECO:0000256" key="5">
    <source>
        <dbReference type="ARBA" id="ARBA00022692"/>
    </source>
</evidence>
<feature type="transmembrane region" description="Helical" evidence="8">
    <location>
        <begin position="379"/>
        <end position="399"/>
    </location>
</feature>
<keyword evidence="6 8" id="KW-1133">Transmembrane helix</keyword>
<dbReference type="NCBIfam" id="TIGR01625">
    <property type="entry name" value="YidE_YbjL_dupl"/>
    <property type="match status" value="2"/>
</dbReference>
<dbReference type="InterPro" id="IPR050144">
    <property type="entry name" value="AAE_transporter"/>
</dbReference>
<sequence>MDWLDSIFTLQTFTQAILVLCLICAAGLALSKIKIGGISLGVTFVFFTGILAGHFGIRINYDMLLFAQNFGLVLYIYSLGVQVGPGFFTSFKQGGIKLNLLATSVLVLGSAMAVALVPVTGIGLSEMMGLLCGAVTNTPMLGAGQQTLLQIDPGNMDGSNEMALACAVGYPFGVIGVILSVIVLKAVFGKKYSRGVQKDESLENTFVAEYHVSNPAVFGHSIKEIMPLSGRKFVISRVWKDGKVIIPASDTVIDEDDHLLIISGKHDVDAIRTLFGDRENIDWNKKDIDWNSIDSELVSRHVLVTKPNLNGVKLGSLKLRNSYGINITRVNRAGIDLLASPSLRLQLGDKLTIVGETKAIDNVATILGNQEKQLRNPNLFAIFIGLAIGLVIGSIPFTIPGMSMPVKLGLAGGPIITGILMGAFGPRLHLSIYTTRSANLMLRQLGLIIYLAGLGLSAGKDFFETVFRTEGLVWIGVSFLLAVVPVLIVGWIATRWAGVDYAGNVGMLCGSMANPIALDYANTTVDGDEPSVAYATVYPFSIFLRVISIQIILLVFS</sequence>
<evidence type="ECO:0000256" key="1">
    <source>
        <dbReference type="ARBA" id="ARBA00004651"/>
    </source>
</evidence>
<dbReference type="EMBL" id="JADIMI010000063">
    <property type="protein sequence ID" value="MBO8452504.1"/>
    <property type="molecule type" value="Genomic_DNA"/>
</dbReference>
<feature type="transmembrane region" description="Helical" evidence="8">
    <location>
        <begin position="12"/>
        <end position="30"/>
    </location>
</feature>
<dbReference type="Pfam" id="PF06826">
    <property type="entry name" value="Asp-Al_Ex"/>
    <property type="match status" value="2"/>
</dbReference>
<evidence type="ECO:0000256" key="3">
    <source>
        <dbReference type="ARBA" id="ARBA00022448"/>
    </source>
</evidence>
<dbReference type="PANTHER" id="PTHR30445:SF3">
    <property type="entry name" value="TRANSPORT PROTEIN YIDE-RELATED"/>
    <property type="match status" value="1"/>
</dbReference>
<evidence type="ECO:0000256" key="2">
    <source>
        <dbReference type="ARBA" id="ARBA00009854"/>
    </source>
</evidence>
<dbReference type="GO" id="GO:0006813">
    <property type="term" value="P:potassium ion transport"/>
    <property type="evidence" value="ECO:0007669"/>
    <property type="project" value="InterPro"/>
</dbReference>
<evidence type="ECO:0000256" key="8">
    <source>
        <dbReference type="SAM" id="Phobius"/>
    </source>
</evidence>
<comment type="subcellular location">
    <subcellularLocation>
        <location evidence="1">Cell membrane</location>
        <topology evidence="1">Multi-pass membrane protein</topology>
    </subcellularLocation>
</comment>
<feature type="transmembrane region" description="Helical" evidence="8">
    <location>
        <begin position="471"/>
        <end position="494"/>
    </location>
</feature>
<name>A0A9D9HIC1_9BACT</name>
<evidence type="ECO:0000256" key="4">
    <source>
        <dbReference type="ARBA" id="ARBA00022475"/>
    </source>
</evidence>
<comment type="similarity">
    <text evidence="2">Belongs to the AAE transporter (TC 2.A.81) family.</text>
</comment>
<dbReference type="GO" id="GO:0005886">
    <property type="term" value="C:plasma membrane"/>
    <property type="evidence" value="ECO:0007669"/>
    <property type="project" value="UniProtKB-SubCell"/>
</dbReference>
<organism evidence="10 11">
    <name type="scientific">Candidatus Cryptobacteroides intestinavium</name>
    <dbReference type="NCBI Taxonomy" id="2840766"/>
    <lineage>
        <taxon>Bacteria</taxon>
        <taxon>Pseudomonadati</taxon>
        <taxon>Bacteroidota</taxon>
        <taxon>Bacteroidia</taxon>
        <taxon>Bacteroidales</taxon>
        <taxon>Candidatus Cryptobacteroides</taxon>
    </lineage>
</organism>
<feature type="transmembrane region" description="Helical" evidence="8">
    <location>
        <begin position="162"/>
        <end position="188"/>
    </location>
</feature>
<feature type="transmembrane region" description="Helical" evidence="8">
    <location>
        <begin position="37"/>
        <end position="57"/>
    </location>
</feature>
<dbReference type="Pfam" id="PF02080">
    <property type="entry name" value="TrkA_C"/>
    <property type="match status" value="2"/>
</dbReference>
<keyword evidence="5 8" id="KW-0812">Transmembrane</keyword>
<dbReference type="PANTHER" id="PTHR30445">
    <property type="entry name" value="K(+)_H(+) ANTIPORTER SUBUNIT KHTT"/>
    <property type="match status" value="1"/>
</dbReference>
<keyword evidence="4" id="KW-1003">Cell membrane</keyword>
<evidence type="ECO:0000313" key="10">
    <source>
        <dbReference type="EMBL" id="MBO8452504.1"/>
    </source>
</evidence>
<dbReference type="PROSITE" id="PS51202">
    <property type="entry name" value="RCK_C"/>
    <property type="match status" value="2"/>
</dbReference>
<keyword evidence="7 8" id="KW-0472">Membrane</keyword>
<reference evidence="10" key="2">
    <citation type="journal article" date="2021" name="PeerJ">
        <title>Extensive microbial diversity within the chicken gut microbiome revealed by metagenomics and culture.</title>
        <authorList>
            <person name="Gilroy R."/>
            <person name="Ravi A."/>
            <person name="Getino M."/>
            <person name="Pursley I."/>
            <person name="Horton D.L."/>
            <person name="Alikhan N.F."/>
            <person name="Baker D."/>
            <person name="Gharbi K."/>
            <person name="Hall N."/>
            <person name="Watson M."/>
            <person name="Adriaenssens E.M."/>
            <person name="Foster-Nyarko E."/>
            <person name="Jarju S."/>
            <person name="Secka A."/>
            <person name="Antonio M."/>
            <person name="Oren A."/>
            <person name="Chaudhuri R.R."/>
            <person name="La Ragione R."/>
            <person name="Hildebrand F."/>
            <person name="Pallen M.J."/>
        </authorList>
    </citation>
    <scope>NUCLEOTIDE SEQUENCE</scope>
    <source>
        <strain evidence="10">B1-20833</strain>
    </source>
</reference>
<comment type="caution">
    <text evidence="10">The sequence shown here is derived from an EMBL/GenBank/DDBJ whole genome shotgun (WGS) entry which is preliminary data.</text>
</comment>
<dbReference type="SUPFAM" id="SSF116726">
    <property type="entry name" value="TrkA C-terminal domain-like"/>
    <property type="match status" value="2"/>
</dbReference>
<keyword evidence="3" id="KW-0813">Transport</keyword>
<dbReference type="InterPro" id="IPR006512">
    <property type="entry name" value="YidE_YbjL"/>
</dbReference>
<dbReference type="GO" id="GO:0008324">
    <property type="term" value="F:monoatomic cation transmembrane transporter activity"/>
    <property type="evidence" value="ECO:0007669"/>
    <property type="project" value="InterPro"/>
</dbReference>
<dbReference type="InterPro" id="IPR036721">
    <property type="entry name" value="RCK_C_sf"/>
</dbReference>
<reference evidence="10" key="1">
    <citation type="submission" date="2020-10" db="EMBL/GenBank/DDBJ databases">
        <authorList>
            <person name="Gilroy R."/>
        </authorList>
    </citation>
    <scope>NUCLEOTIDE SEQUENCE</scope>
    <source>
        <strain evidence="10">B1-20833</strain>
    </source>
</reference>
<evidence type="ECO:0000313" key="11">
    <source>
        <dbReference type="Proteomes" id="UP000823661"/>
    </source>
</evidence>
<gene>
    <name evidence="10" type="ORF">IAC06_06440</name>
</gene>
<feature type="transmembrane region" description="Helical" evidence="8">
    <location>
        <begin position="440"/>
        <end position="459"/>
    </location>
</feature>